<feature type="compositionally biased region" description="Low complexity" evidence="4">
    <location>
        <begin position="398"/>
        <end position="420"/>
    </location>
</feature>
<feature type="compositionally biased region" description="Low complexity" evidence="4">
    <location>
        <begin position="352"/>
        <end position="364"/>
    </location>
</feature>
<dbReference type="InterPro" id="IPR024670">
    <property type="entry name" value="BCL9_beta-catenin-bd_dom"/>
</dbReference>
<sequence length="1139" mass="116633">MMQSCANSVLSSCPVSSSLTPSSGPMKAPGIDSPCMMPGSPNANPMMASGIGHHSPSISTGTPAMMPGGAPDIASSPVMNPNSSVPQPTLTGVKVPDENLTPQQRQHREEQLATLRKMQQMLFPEHQSPVPDGGNVNQQPEGMLMQHGIVPVMGLGPGPGPGPGPGQSGMNNNGGPGVMTQKGIMMGGLGGPNQITPTSVAAQIEWQKLQHQFYEERKKKGPSGLVMGGSGSGIGSPASSSVQQMGPSGPGSCGSRLPGAGGGTGTGPGSVGSGPRAQGPPPPYHQTTRSASVPNAMPSPNPASPNNPTSNLSLPSPRAASGLNSPADPNRQQFSMGSNGSGNGGSSTRLVGSGPSPTGTHSTSLESPTASRPVNLSNPGTPVSTHLSPSAARKESSTEFPSLTPSSSSQPNTSTSNQQPAVDGMYCRTLQSMAQQKQQQQPNQSNKEPNLMPVPSPQQIQYLNTFDGQELTIQKQPNTSLKDTNIRSPTLPPPNLDSSLQTSSSDIAGARISGPGTPLTPTSMEVGSRYSATTGEMSRFPIPSPHTPGAPNTTEPKSQSQRFPGPTSQNQGTLTPGIDPLNKAQATEVGSRFLSSSPQMVDGMGPPRLPVAGSGPTSTSPAMTNPTQNFMQQTAPAMGGMKVTSHFLEVSPSGNTSAAVEVSPTSSGNFPCMRSENVPLNPNGNSGIPCNGKSAHFDPITSMAQMSQQLTSSVANSPGGQNTGLMNSIPTGMLPFNSNMHPMQMNDMGSCQGLQDGQTSAGGLMNTIGPGVPGSQPGPANFVGMPPHSFSPNGGMVQCSGSVSTTPSMNQPIMHANSSASPKPGNMIMTLGPSRGSSPYTSSPVPQRMIGRPPGPNLYSGTNVQVKASAPNTIQYLPAKPQTGSSGPRGPPSLDFLQRFTSPLSNLDTKVPTHNLQYFPTSGQPNSANMGRLNVSMNRPNGAMSGVNSQIGGLPGTNCSGVGGHMGGLSGPIIGSNVPLVGMNLPMSGGMVMGSGGPCVGMTQLRGSLRPGGMMRMQQMGGSVFGLPSSPGQTVGDPIFGGGPNPNMPGNAQNTQMFVPGPKSSPMGLGSAPDATQPLPPSMGQTNNFKNSPFIGPTTADPNYAQQFHNFQQQLYATNTRSQMNNQGMGPNQSFFVPK</sequence>
<evidence type="ECO:0000259" key="5">
    <source>
        <dbReference type="Pfam" id="PF11502"/>
    </source>
</evidence>
<reference evidence="6 7" key="1">
    <citation type="submission" date="2017-12" db="EMBL/GenBank/DDBJ databases">
        <title>Hemimetabolous genomes reveal molecular basis of termite eusociality.</title>
        <authorList>
            <person name="Harrison M.C."/>
            <person name="Jongepier E."/>
            <person name="Robertson H.M."/>
            <person name="Arning N."/>
            <person name="Bitard-Feildel T."/>
            <person name="Chao H."/>
            <person name="Childers C.P."/>
            <person name="Dinh H."/>
            <person name="Doddapaneni H."/>
            <person name="Dugan S."/>
            <person name="Gowin J."/>
            <person name="Greiner C."/>
            <person name="Han Y."/>
            <person name="Hu H."/>
            <person name="Hughes D.S.T."/>
            <person name="Huylmans A.-K."/>
            <person name="Kemena C."/>
            <person name="Kremer L.P.M."/>
            <person name="Lee S.L."/>
            <person name="Lopez-Ezquerra A."/>
            <person name="Mallet L."/>
            <person name="Monroy-Kuhn J.M."/>
            <person name="Moser A."/>
            <person name="Murali S.C."/>
            <person name="Muzny D.M."/>
            <person name="Otani S."/>
            <person name="Piulachs M.-D."/>
            <person name="Poelchau M."/>
            <person name="Qu J."/>
            <person name="Schaub F."/>
            <person name="Wada-Katsumata A."/>
            <person name="Worley K.C."/>
            <person name="Xie Q."/>
            <person name="Ylla G."/>
            <person name="Poulsen M."/>
            <person name="Gibbs R.A."/>
            <person name="Schal C."/>
            <person name="Richards S."/>
            <person name="Belles X."/>
            <person name="Korb J."/>
            <person name="Bornberg-Bauer E."/>
        </authorList>
    </citation>
    <scope>NUCLEOTIDE SEQUENCE [LARGE SCALE GENOMIC DNA]</scope>
    <source>
        <tissue evidence="6">Whole body</tissue>
    </source>
</reference>
<evidence type="ECO:0000313" key="7">
    <source>
        <dbReference type="Proteomes" id="UP000235965"/>
    </source>
</evidence>
<proteinExistence type="inferred from homology"/>
<feature type="compositionally biased region" description="Polar residues" evidence="4">
    <location>
        <begin position="471"/>
        <end position="488"/>
    </location>
</feature>
<keyword evidence="3" id="KW-0539">Nucleus</keyword>
<dbReference type="InParanoid" id="A0A2J7Q8G0"/>
<evidence type="ECO:0000256" key="2">
    <source>
        <dbReference type="ARBA" id="ARBA00009200"/>
    </source>
</evidence>
<dbReference type="GO" id="GO:0005634">
    <property type="term" value="C:nucleus"/>
    <property type="evidence" value="ECO:0007669"/>
    <property type="project" value="UniProtKB-SubCell"/>
</dbReference>
<comment type="caution">
    <text evidence="6">The sequence shown here is derived from an EMBL/GenBank/DDBJ whole genome shotgun (WGS) entry which is preliminary data.</text>
</comment>
<dbReference type="EMBL" id="NEVH01016955">
    <property type="protein sequence ID" value="PNF24865.1"/>
    <property type="molecule type" value="Genomic_DNA"/>
</dbReference>
<feature type="compositionally biased region" description="Low complexity" evidence="4">
    <location>
        <begin position="306"/>
        <end position="317"/>
    </location>
</feature>
<feature type="compositionally biased region" description="Polar residues" evidence="4">
    <location>
        <begin position="550"/>
        <end position="574"/>
    </location>
</feature>
<dbReference type="STRING" id="105785.A0A2J7Q8G0"/>
<comment type="similarity">
    <text evidence="2">Belongs to the BCL9 family.</text>
</comment>
<keyword evidence="7" id="KW-1185">Reference proteome</keyword>
<gene>
    <name evidence="6" type="ORF">B7P43_G12043</name>
</gene>
<feature type="compositionally biased region" description="Low complexity" evidence="4">
    <location>
        <begin position="75"/>
        <end position="88"/>
    </location>
</feature>
<feature type="region of interest" description="Disordered" evidence="4">
    <location>
        <begin position="471"/>
        <end position="581"/>
    </location>
</feature>
<feature type="region of interest" description="Disordered" evidence="4">
    <location>
        <begin position="218"/>
        <end position="459"/>
    </location>
</feature>
<evidence type="ECO:0000256" key="3">
    <source>
        <dbReference type="ARBA" id="ARBA00023242"/>
    </source>
</evidence>
<name>A0A2J7Q8G0_9NEOP</name>
<feature type="compositionally biased region" description="Low complexity" evidence="4">
    <location>
        <begin position="431"/>
        <end position="444"/>
    </location>
</feature>
<feature type="compositionally biased region" description="Polar residues" evidence="4">
    <location>
        <begin position="365"/>
        <end position="388"/>
    </location>
</feature>
<feature type="compositionally biased region" description="Polar residues" evidence="4">
    <location>
        <begin position="496"/>
        <end position="506"/>
    </location>
</feature>
<organism evidence="6 7">
    <name type="scientific">Cryptotermes secundus</name>
    <dbReference type="NCBI Taxonomy" id="105785"/>
    <lineage>
        <taxon>Eukaryota</taxon>
        <taxon>Metazoa</taxon>
        <taxon>Ecdysozoa</taxon>
        <taxon>Arthropoda</taxon>
        <taxon>Hexapoda</taxon>
        <taxon>Insecta</taxon>
        <taxon>Pterygota</taxon>
        <taxon>Neoptera</taxon>
        <taxon>Polyneoptera</taxon>
        <taxon>Dictyoptera</taxon>
        <taxon>Blattodea</taxon>
        <taxon>Blattoidea</taxon>
        <taxon>Termitoidae</taxon>
        <taxon>Kalotermitidae</taxon>
        <taxon>Cryptotermitinae</taxon>
        <taxon>Cryptotermes</taxon>
    </lineage>
</organism>
<feature type="domain" description="B-cell lymphoma 9 beta-catenin binding" evidence="5">
    <location>
        <begin position="99"/>
        <end position="131"/>
    </location>
</feature>
<evidence type="ECO:0000256" key="1">
    <source>
        <dbReference type="ARBA" id="ARBA00004123"/>
    </source>
</evidence>
<evidence type="ECO:0000256" key="4">
    <source>
        <dbReference type="SAM" id="MobiDB-lite"/>
    </source>
</evidence>
<evidence type="ECO:0000313" key="6">
    <source>
        <dbReference type="EMBL" id="PNF24865.1"/>
    </source>
</evidence>
<feature type="compositionally biased region" description="Polar residues" evidence="4">
    <location>
        <begin position="519"/>
        <end position="536"/>
    </location>
</feature>
<dbReference type="AlphaFoldDB" id="A0A2J7Q8G0"/>
<dbReference type="Pfam" id="PF11502">
    <property type="entry name" value="BCL9"/>
    <property type="match status" value="1"/>
</dbReference>
<feature type="region of interest" description="Disordered" evidence="4">
    <location>
        <begin position="1"/>
        <end position="97"/>
    </location>
</feature>
<protein>
    <recommendedName>
        <fullName evidence="5">B-cell lymphoma 9 beta-catenin binding domain-containing protein</fullName>
    </recommendedName>
</protein>
<comment type="subcellular location">
    <subcellularLocation>
        <location evidence="1">Nucleus</location>
    </subcellularLocation>
</comment>
<feature type="compositionally biased region" description="Gly residues" evidence="4">
    <location>
        <begin position="259"/>
        <end position="272"/>
    </location>
</feature>
<feature type="region of interest" description="Disordered" evidence="4">
    <location>
        <begin position="1064"/>
        <end position="1084"/>
    </location>
</feature>
<feature type="compositionally biased region" description="Low complexity" evidence="4">
    <location>
        <begin position="8"/>
        <end position="23"/>
    </location>
</feature>
<dbReference type="OrthoDB" id="7668649at2759"/>
<dbReference type="Proteomes" id="UP000235965">
    <property type="component" value="Unassembled WGS sequence"/>
</dbReference>
<accession>A0A2J7Q8G0</accession>
<dbReference type="FunCoup" id="A0A2J7Q8G0">
    <property type="interactions" value="184"/>
</dbReference>